<dbReference type="PROSITE" id="PS00058">
    <property type="entry name" value="DNA_MISMATCH_REPAIR_1"/>
    <property type="match status" value="1"/>
</dbReference>
<sequence length="632" mass="67883">MPSIHLLSDLLINQIAAGEVVERPASVLKEVLENAVDAGSRAIDVQLEQGGVRRIRVADDGCGIAKDELALALERHATSKIANLDDLERVGTMGFRGEALAAIAAVARTTLTSRAEGSAHAWRIDGTERSVAPAALGAGTVVDVADLYYNTPARRKFLKSESTEYAHCDEMFRRVALARPDIGLQLAHNGRVVHRLPAADHARRVGALMGDDFLAQARALDADAGPLRLSGFASLPAYSRASRDAQYFFVNGRFVRDKLLTHAVRQAYTDILHGNRHPAYVLFLELDPAGVDVNVHPAKIEVRFREARAIHQFVFHALTRTLAESGAGLAARDEAAAVTTTASAAFTSETRTQDERPRPFGGYGNAPPVQGRLAMESASRSYFDFVGTAREPAAAANLAPATTPTASAAPQAFRPTAFAPAAGRPTGAIATSLPQHADDSAPLGYALGQLHGIYILAQNAKGLVLVDMHAAHERILYEKLKTVLDGTPSVQRLLIPAVFSVSAKDMAAAEDCAEVLAGMGFEIAPAGPQELAVRAVPVLLANAPVAELLRKLLEELREYPASEVVTARRNELLATMACHGAVRAHRSLTIPEMNALLRDMEATERADQCNHGRPTWTQLTMGDLDRFFMRGQ</sequence>
<dbReference type="Pfam" id="PF08676">
    <property type="entry name" value="MutL_C"/>
    <property type="match status" value="1"/>
</dbReference>
<organism evidence="9 10">
    <name type="scientific">Aromatoleum tolulyticum</name>
    <dbReference type="NCBI Taxonomy" id="34027"/>
    <lineage>
        <taxon>Bacteria</taxon>
        <taxon>Pseudomonadati</taxon>
        <taxon>Pseudomonadota</taxon>
        <taxon>Betaproteobacteria</taxon>
        <taxon>Rhodocyclales</taxon>
        <taxon>Rhodocyclaceae</taxon>
        <taxon>Aromatoleum</taxon>
    </lineage>
</organism>
<dbReference type="STRING" id="34027.SAMN05421829_103357"/>
<dbReference type="PANTHER" id="PTHR10073:SF12">
    <property type="entry name" value="DNA MISMATCH REPAIR PROTEIN MLH1"/>
    <property type="match status" value="1"/>
</dbReference>
<dbReference type="FunFam" id="3.30.565.10:FF:000003">
    <property type="entry name" value="DNA mismatch repair endonuclease MutL"/>
    <property type="match status" value="1"/>
</dbReference>
<dbReference type="InterPro" id="IPR020568">
    <property type="entry name" value="Ribosomal_Su5_D2-typ_SF"/>
</dbReference>
<dbReference type="InterPro" id="IPR042120">
    <property type="entry name" value="MutL_C_dimsub"/>
</dbReference>
<dbReference type="Pfam" id="PF01119">
    <property type="entry name" value="DNA_mis_repair"/>
    <property type="match status" value="1"/>
</dbReference>
<dbReference type="AlphaFoldDB" id="A0A1N6RT56"/>
<dbReference type="SUPFAM" id="SSF54211">
    <property type="entry name" value="Ribosomal protein S5 domain 2-like"/>
    <property type="match status" value="1"/>
</dbReference>
<dbReference type="CDD" id="cd03482">
    <property type="entry name" value="MutL_Trans_MutL"/>
    <property type="match status" value="1"/>
</dbReference>
<dbReference type="InterPro" id="IPR013507">
    <property type="entry name" value="DNA_mismatch_S5_2-like"/>
</dbReference>
<dbReference type="GO" id="GO:0016887">
    <property type="term" value="F:ATP hydrolysis activity"/>
    <property type="evidence" value="ECO:0007669"/>
    <property type="project" value="InterPro"/>
</dbReference>
<evidence type="ECO:0000256" key="4">
    <source>
        <dbReference type="ARBA" id="ARBA00023204"/>
    </source>
</evidence>
<dbReference type="Proteomes" id="UP000186819">
    <property type="component" value="Unassembled WGS sequence"/>
</dbReference>
<dbReference type="Gene3D" id="3.30.1370.100">
    <property type="entry name" value="MutL, C-terminal domain, regulatory subdomain"/>
    <property type="match status" value="1"/>
</dbReference>
<keyword evidence="4 5" id="KW-0234">DNA repair</keyword>
<dbReference type="InterPro" id="IPR038973">
    <property type="entry name" value="MutL/Mlh/Pms-like"/>
</dbReference>
<evidence type="ECO:0000313" key="9">
    <source>
        <dbReference type="EMBL" id="SIQ32043.1"/>
    </source>
</evidence>
<evidence type="ECO:0000259" key="7">
    <source>
        <dbReference type="SMART" id="SM00853"/>
    </source>
</evidence>
<evidence type="ECO:0000256" key="5">
    <source>
        <dbReference type="HAMAP-Rule" id="MF_00149"/>
    </source>
</evidence>
<dbReference type="InterPro" id="IPR037198">
    <property type="entry name" value="MutL_C_sf"/>
</dbReference>
<keyword evidence="3 5" id="KW-0227">DNA damage</keyword>
<name>A0A1N6RT56_9RHOO</name>
<dbReference type="InterPro" id="IPR020667">
    <property type="entry name" value="DNA_mismatch_repair_MutL"/>
</dbReference>
<comment type="similarity">
    <text evidence="1 5">Belongs to the DNA mismatch repair MutL/HexB family.</text>
</comment>
<dbReference type="Gene3D" id="3.30.1540.20">
    <property type="entry name" value="MutL, C-terminal domain, dimerisation subdomain"/>
    <property type="match status" value="1"/>
</dbReference>
<dbReference type="OrthoDB" id="9763467at2"/>
<dbReference type="NCBIfam" id="TIGR00585">
    <property type="entry name" value="mutl"/>
    <property type="match status" value="1"/>
</dbReference>
<dbReference type="EMBL" id="FTMD01000003">
    <property type="protein sequence ID" value="SIQ32043.1"/>
    <property type="molecule type" value="Genomic_DNA"/>
</dbReference>
<evidence type="ECO:0000256" key="2">
    <source>
        <dbReference type="ARBA" id="ARBA00021975"/>
    </source>
</evidence>
<dbReference type="CDD" id="cd16926">
    <property type="entry name" value="HATPase_MutL-MLH-PMS-like"/>
    <property type="match status" value="1"/>
</dbReference>
<dbReference type="Gene3D" id="3.30.565.10">
    <property type="entry name" value="Histidine kinase-like ATPase, C-terminal domain"/>
    <property type="match status" value="1"/>
</dbReference>
<accession>A0A1N6RT56</accession>
<comment type="function">
    <text evidence="5">This protein is involved in the repair of mismatches in DNA. It is required for dam-dependent methyl-directed DNA mismatch repair. May act as a 'molecular matchmaker', a protein that promotes the formation of a stable complex between two or more DNA-binding proteins in an ATP-dependent manner without itself being part of a final effector complex.</text>
</comment>
<proteinExistence type="inferred from homology"/>
<dbReference type="InterPro" id="IPR036890">
    <property type="entry name" value="HATPase_C_sf"/>
</dbReference>
<feature type="region of interest" description="Disordered" evidence="6">
    <location>
        <begin position="347"/>
        <end position="368"/>
    </location>
</feature>
<dbReference type="GO" id="GO:0030983">
    <property type="term" value="F:mismatched DNA binding"/>
    <property type="evidence" value="ECO:0007669"/>
    <property type="project" value="InterPro"/>
</dbReference>
<dbReference type="InterPro" id="IPR014762">
    <property type="entry name" value="DNA_mismatch_repair_CS"/>
</dbReference>
<dbReference type="GO" id="GO:0006298">
    <property type="term" value="P:mismatch repair"/>
    <property type="evidence" value="ECO:0007669"/>
    <property type="project" value="UniProtKB-UniRule"/>
</dbReference>
<dbReference type="SMART" id="SM01340">
    <property type="entry name" value="DNA_mis_repair"/>
    <property type="match status" value="1"/>
</dbReference>
<dbReference type="InterPro" id="IPR014721">
    <property type="entry name" value="Ribsml_uS5_D2-typ_fold_subgr"/>
</dbReference>
<dbReference type="SUPFAM" id="SSF55874">
    <property type="entry name" value="ATPase domain of HSP90 chaperone/DNA topoisomerase II/histidine kinase"/>
    <property type="match status" value="1"/>
</dbReference>
<evidence type="ECO:0000256" key="3">
    <source>
        <dbReference type="ARBA" id="ARBA00022763"/>
    </source>
</evidence>
<dbReference type="GO" id="GO:0032300">
    <property type="term" value="C:mismatch repair complex"/>
    <property type="evidence" value="ECO:0007669"/>
    <property type="project" value="InterPro"/>
</dbReference>
<dbReference type="HAMAP" id="MF_00149">
    <property type="entry name" value="DNA_mis_repair"/>
    <property type="match status" value="1"/>
</dbReference>
<reference evidence="10" key="1">
    <citation type="submission" date="2017-01" db="EMBL/GenBank/DDBJ databases">
        <authorList>
            <person name="Varghese N."/>
            <person name="Submissions S."/>
        </authorList>
    </citation>
    <scope>NUCLEOTIDE SEQUENCE [LARGE SCALE GENOMIC DNA]</scope>
    <source>
        <strain evidence="10">ATCC 51758</strain>
    </source>
</reference>
<dbReference type="InterPro" id="IPR042121">
    <property type="entry name" value="MutL_C_regsub"/>
</dbReference>
<dbReference type="SMART" id="SM00853">
    <property type="entry name" value="MutL_C"/>
    <property type="match status" value="1"/>
</dbReference>
<dbReference type="InterPro" id="IPR014790">
    <property type="entry name" value="MutL_C"/>
</dbReference>
<feature type="domain" description="DNA mismatch repair protein S5" evidence="8">
    <location>
        <begin position="205"/>
        <end position="323"/>
    </location>
</feature>
<keyword evidence="10" id="KW-1185">Reference proteome</keyword>
<dbReference type="GO" id="GO:0005524">
    <property type="term" value="F:ATP binding"/>
    <property type="evidence" value="ECO:0007669"/>
    <property type="project" value="InterPro"/>
</dbReference>
<dbReference type="GO" id="GO:0140664">
    <property type="term" value="F:ATP-dependent DNA damage sensor activity"/>
    <property type="evidence" value="ECO:0007669"/>
    <property type="project" value="InterPro"/>
</dbReference>
<dbReference type="SUPFAM" id="SSF118116">
    <property type="entry name" value="DNA mismatch repair protein MutL"/>
    <property type="match status" value="1"/>
</dbReference>
<dbReference type="Gene3D" id="3.30.230.10">
    <property type="match status" value="1"/>
</dbReference>
<gene>
    <name evidence="5" type="primary">mutL</name>
    <name evidence="9" type="ORF">SAMN05421829_103357</name>
</gene>
<dbReference type="InterPro" id="IPR002099">
    <property type="entry name" value="MutL/Mlh/PMS"/>
</dbReference>
<evidence type="ECO:0000256" key="1">
    <source>
        <dbReference type="ARBA" id="ARBA00006082"/>
    </source>
</evidence>
<dbReference type="PANTHER" id="PTHR10073">
    <property type="entry name" value="DNA MISMATCH REPAIR PROTEIN MLH, PMS, MUTL"/>
    <property type="match status" value="1"/>
</dbReference>
<protein>
    <recommendedName>
        <fullName evidence="2 5">DNA mismatch repair protein MutL</fullName>
    </recommendedName>
</protein>
<feature type="domain" description="MutL C-terminal dimerisation" evidence="7">
    <location>
        <begin position="446"/>
        <end position="588"/>
    </location>
</feature>
<evidence type="ECO:0000256" key="6">
    <source>
        <dbReference type="SAM" id="MobiDB-lite"/>
    </source>
</evidence>
<dbReference type="NCBIfam" id="NF000949">
    <property type="entry name" value="PRK00095.1-2"/>
    <property type="match status" value="1"/>
</dbReference>
<evidence type="ECO:0000313" key="10">
    <source>
        <dbReference type="Proteomes" id="UP000186819"/>
    </source>
</evidence>
<dbReference type="RefSeq" id="WP_076601326.1">
    <property type="nucleotide sequence ID" value="NZ_FTMD01000003.1"/>
</dbReference>
<dbReference type="Pfam" id="PF13589">
    <property type="entry name" value="HATPase_c_3"/>
    <property type="match status" value="1"/>
</dbReference>
<evidence type="ECO:0000259" key="8">
    <source>
        <dbReference type="SMART" id="SM01340"/>
    </source>
</evidence>